<organism evidence="2">
    <name type="scientific">marine sediment metagenome</name>
    <dbReference type="NCBI Taxonomy" id="412755"/>
    <lineage>
        <taxon>unclassified sequences</taxon>
        <taxon>metagenomes</taxon>
        <taxon>ecological metagenomes</taxon>
    </lineage>
</organism>
<evidence type="ECO:0000313" key="2">
    <source>
        <dbReference type="EMBL" id="GAG59455.1"/>
    </source>
</evidence>
<evidence type="ECO:0000259" key="1">
    <source>
        <dbReference type="PROSITE" id="PS51379"/>
    </source>
</evidence>
<dbReference type="InterPro" id="IPR017896">
    <property type="entry name" value="4Fe4S_Fe-S-bd"/>
</dbReference>
<accession>X0YTB4</accession>
<dbReference type="InterPro" id="IPR007160">
    <property type="entry name" value="DUF362"/>
</dbReference>
<dbReference type="Pfam" id="PF04015">
    <property type="entry name" value="DUF362"/>
    <property type="match status" value="1"/>
</dbReference>
<gene>
    <name evidence="2" type="ORF">S01H4_09846</name>
</gene>
<dbReference type="AlphaFoldDB" id="X0YTB4"/>
<feature type="domain" description="4Fe-4S ferredoxin-type" evidence="1">
    <location>
        <begin position="185"/>
        <end position="214"/>
    </location>
</feature>
<reference evidence="2" key="1">
    <citation type="journal article" date="2014" name="Front. Microbiol.">
        <title>High frequency of phylogenetically diverse reductive dehalogenase-homologous genes in deep subseafloor sedimentary metagenomes.</title>
        <authorList>
            <person name="Kawai M."/>
            <person name="Futagami T."/>
            <person name="Toyoda A."/>
            <person name="Takaki Y."/>
            <person name="Nishi S."/>
            <person name="Hori S."/>
            <person name="Arai W."/>
            <person name="Tsubouchi T."/>
            <person name="Morono Y."/>
            <person name="Uchiyama I."/>
            <person name="Ito T."/>
            <person name="Fujiyama A."/>
            <person name="Inagaki F."/>
            <person name="Takami H."/>
        </authorList>
    </citation>
    <scope>NUCLEOTIDE SEQUENCE</scope>
    <source>
        <strain evidence="2">Expedition CK06-06</strain>
    </source>
</reference>
<protein>
    <recommendedName>
        <fullName evidence="1">4Fe-4S ferredoxin-type domain-containing protein</fullName>
    </recommendedName>
</protein>
<dbReference type="PROSITE" id="PS51379">
    <property type="entry name" value="4FE4S_FER_2"/>
    <property type="match status" value="1"/>
</dbReference>
<dbReference type="SUPFAM" id="SSF54862">
    <property type="entry name" value="4Fe-4S ferredoxins"/>
    <property type="match status" value="1"/>
</dbReference>
<sequence>MEKSVVKFASVKFKKLEPDATLPAKFKRMLDLLPLKRMVERKSVALKMHLGGNLGYTTIHPLFLRILVKALKDAGGDVFITDLYHRNNDNFGVRGAENRGYVKEVIGCKLVPVAGTDDKYYYSKKVNFKSLKEIQVAGQIHDADVLIDFSHVKGHGDCSYGGACKNIAMGCVTSETRREVHALEGGIEWNEELCDHCETCINECRYKANKFNDEGKYELFFQPHFLNSKNGTPGGIRSFVSLRSLQSRELPQLSLQSALSNPENMPLA</sequence>
<proteinExistence type="predicted"/>
<name>X0YTB4_9ZZZZ</name>
<dbReference type="EMBL" id="BART01003646">
    <property type="protein sequence ID" value="GAG59455.1"/>
    <property type="molecule type" value="Genomic_DNA"/>
</dbReference>
<feature type="non-terminal residue" evidence="2">
    <location>
        <position position="268"/>
    </location>
</feature>
<comment type="caution">
    <text evidence="2">The sequence shown here is derived from an EMBL/GenBank/DDBJ whole genome shotgun (WGS) entry which is preliminary data.</text>
</comment>